<dbReference type="GO" id="GO:0005789">
    <property type="term" value="C:endoplasmic reticulum membrane"/>
    <property type="evidence" value="ECO:0007669"/>
    <property type="project" value="UniProtKB-SubCell"/>
</dbReference>
<dbReference type="GeneID" id="93612859"/>
<keyword evidence="13" id="KW-1185">Reference proteome</keyword>
<evidence type="ECO:0000313" key="13">
    <source>
        <dbReference type="Proteomes" id="UP000009138"/>
    </source>
</evidence>
<feature type="transmembrane region" description="Helical" evidence="10">
    <location>
        <begin position="344"/>
        <end position="362"/>
    </location>
</feature>
<dbReference type="GO" id="GO:0016746">
    <property type="term" value="F:acyltransferase activity"/>
    <property type="evidence" value="ECO:0007669"/>
    <property type="project" value="InterPro"/>
</dbReference>
<feature type="transmembrane region" description="Helical" evidence="10">
    <location>
        <begin position="28"/>
        <end position="47"/>
    </location>
</feature>
<dbReference type="GO" id="GO:0018279">
    <property type="term" value="P:protein N-linked glycosylation via asparagine"/>
    <property type="evidence" value="ECO:0007669"/>
    <property type="project" value="EnsemblFungi"/>
</dbReference>
<feature type="transmembrane region" description="Helical" evidence="10">
    <location>
        <begin position="249"/>
        <end position="269"/>
    </location>
</feature>
<feature type="domain" description="Beta-ketoacyl synthase-like N-terminal" evidence="11">
    <location>
        <begin position="457"/>
        <end position="557"/>
    </location>
</feature>
<dbReference type="InterPro" id="IPR014030">
    <property type="entry name" value="Ketoacyl_synth_N"/>
</dbReference>
<sequence>MSKEAPTLSLLANSPIRPSLQHLVQNHTLWTAPIIILLFALVVRWSIALNPYSGYNTPPMYGDYEAQRHWMEITLHLPFSKWYTYDLQWWGLDYPPLTAYHSWLCGLIGSKINPAWFALDESRGLESAESKLFMRSTVVLSELLIYIPAVFAFCQTLYGNAYFKKYTATVLILLQPALILIDHGHFQFNHLMLGFTLWAINCFFTSHFVAGAFFFCAALGFKQMALYYAPAVFAFLLGRCFTERAGCWLFIQLGLAVVFSLGLLFLPWLGSLQDLAQVVHRVFPVARGLYEDKVANVWCAINVVIKLRQILSLESTVRLSLLTTLLAILPTAVHLGLRPSRKRFLYALVNTSLSFYLFSFQVHEKSILLPLLPATLLVLEEPTATALFVNTAMFSMFPLLKREDLVLPYFITILLWNWLLTGFKWSQKNAIESFTTVAIYGLFLLWHLSEAFLEPPAVVTGLGLVTPLGVGVKTTWKNLLEGQCGIVSLGEGFESLPVRIAAKVPQGSLEHGQFTSSEWLDRGDDRVMAKFTQYAIAAARQALDDADWKPKDVQEKERTVQAWVV</sequence>
<evidence type="ECO:0000256" key="3">
    <source>
        <dbReference type="ARBA" id="ARBA00008715"/>
    </source>
</evidence>
<keyword evidence="8 10" id="KW-1133">Transmembrane helix</keyword>
<dbReference type="VEuPathDB" id="FungiDB:RO3G_05888"/>
<gene>
    <name evidence="12" type="ORF">RO3G_05888</name>
</gene>
<keyword evidence="7 10" id="KW-0256">Endoplasmic reticulum</keyword>
<keyword evidence="6 10" id="KW-0812">Transmembrane</keyword>
<dbReference type="InterPro" id="IPR004856">
    <property type="entry name" value="Glyco_trans_ALG6/ALG8"/>
</dbReference>
<dbReference type="SUPFAM" id="SSF53901">
    <property type="entry name" value="Thiolase-like"/>
    <property type="match status" value="1"/>
</dbReference>
<dbReference type="EC" id="2.4.1.-" evidence="10"/>
<dbReference type="OrthoDB" id="5589195at2759"/>
<evidence type="ECO:0000256" key="9">
    <source>
        <dbReference type="ARBA" id="ARBA00023136"/>
    </source>
</evidence>
<dbReference type="InterPro" id="IPR016039">
    <property type="entry name" value="Thiolase-like"/>
</dbReference>
<dbReference type="eggNOG" id="KOG1394">
    <property type="taxonomic scope" value="Eukaryota"/>
</dbReference>
<dbReference type="AlphaFoldDB" id="I1BYA3"/>
<dbReference type="RefSeq" id="XP_067516579.1">
    <property type="nucleotide sequence ID" value="XM_067660478.1"/>
</dbReference>
<keyword evidence="4 10" id="KW-0328">Glycosyltransferase</keyword>
<dbReference type="EMBL" id="CH476735">
    <property type="protein sequence ID" value="EIE81183.1"/>
    <property type="molecule type" value="Genomic_DNA"/>
</dbReference>
<dbReference type="STRING" id="246409.I1BYA3"/>
<comment type="similarity">
    <text evidence="3 10">Belongs to the ALG6/ALG8 glucosyltransferase family.</text>
</comment>
<accession>I1BYA3</accession>
<proteinExistence type="inferred from homology"/>
<protein>
    <recommendedName>
        <fullName evidence="10">Alpha-1,3-glucosyltransferase</fullName>
        <ecNumber evidence="10">2.4.1.-</ecNumber>
    </recommendedName>
</protein>
<dbReference type="OMA" id="RVYMRAT"/>
<dbReference type="GO" id="GO:0009060">
    <property type="term" value="P:aerobic respiration"/>
    <property type="evidence" value="ECO:0007669"/>
    <property type="project" value="EnsemblFungi"/>
</dbReference>
<evidence type="ECO:0000256" key="8">
    <source>
        <dbReference type="ARBA" id="ARBA00022989"/>
    </source>
</evidence>
<dbReference type="Pfam" id="PF00109">
    <property type="entry name" value="ketoacyl-synt"/>
    <property type="match status" value="1"/>
</dbReference>
<comment type="pathway">
    <text evidence="2 10">Protein modification; protein glycosylation.</text>
</comment>
<dbReference type="UniPathway" id="UPA00378"/>
<dbReference type="FunCoup" id="I1BYA3">
    <property type="interactions" value="858"/>
</dbReference>
<evidence type="ECO:0000256" key="5">
    <source>
        <dbReference type="ARBA" id="ARBA00022679"/>
    </source>
</evidence>
<dbReference type="Gene3D" id="3.40.47.10">
    <property type="match status" value="1"/>
</dbReference>
<keyword evidence="9 10" id="KW-0472">Membrane</keyword>
<keyword evidence="5 10" id="KW-0808">Transferase</keyword>
<dbReference type="InParanoid" id="I1BYA3"/>
<dbReference type="Proteomes" id="UP000009138">
    <property type="component" value="Unassembled WGS sequence"/>
</dbReference>
<feature type="transmembrane region" description="Helical" evidence="10">
    <location>
        <begin position="132"/>
        <end position="151"/>
    </location>
</feature>
<evidence type="ECO:0000256" key="1">
    <source>
        <dbReference type="ARBA" id="ARBA00004477"/>
    </source>
</evidence>
<evidence type="ECO:0000256" key="7">
    <source>
        <dbReference type="ARBA" id="ARBA00022824"/>
    </source>
</evidence>
<evidence type="ECO:0000256" key="10">
    <source>
        <dbReference type="RuleBase" id="RU363110"/>
    </source>
</evidence>
<evidence type="ECO:0000313" key="12">
    <source>
        <dbReference type="EMBL" id="EIE81183.1"/>
    </source>
</evidence>
<dbReference type="GO" id="GO:0042281">
    <property type="term" value="F:dolichyl pyrophosphate Man9GlcNAc2 alpha-1,3-glucosyltransferase activity"/>
    <property type="evidence" value="ECO:0007669"/>
    <property type="project" value="EnsemblFungi"/>
</dbReference>
<evidence type="ECO:0000256" key="4">
    <source>
        <dbReference type="ARBA" id="ARBA00022676"/>
    </source>
</evidence>
<feature type="transmembrane region" description="Helical" evidence="10">
    <location>
        <begin position="193"/>
        <end position="220"/>
    </location>
</feature>
<feature type="transmembrane region" description="Helical" evidence="10">
    <location>
        <begin position="431"/>
        <end position="448"/>
    </location>
</feature>
<organism evidence="12 13">
    <name type="scientific">Rhizopus delemar (strain RA 99-880 / ATCC MYA-4621 / FGSC 9543 / NRRL 43880)</name>
    <name type="common">Mucormycosis agent</name>
    <name type="synonym">Rhizopus arrhizus var. delemar</name>
    <dbReference type="NCBI Taxonomy" id="246409"/>
    <lineage>
        <taxon>Eukaryota</taxon>
        <taxon>Fungi</taxon>
        <taxon>Fungi incertae sedis</taxon>
        <taxon>Mucoromycota</taxon>
        <taxon>Mucoromycotina</taxon>
        <taxon>Mucoromycetes</taxon>
        <taxon>Mucorales</taxon>
        <taxon>Mucorineae</taxon>
        <taxon>Rhizopodaceae</taxon>
        <taxon>Rhizopus</taxon>
    </lineage>
</organism>
<evidence type="ECO:0000259" key="11">
    <source>
        <dbReference type="Pfam" id="PF00109"/>
    </source>
</evidence>
<feature type="transmembrane region" description="Helical" evidence="10">
    <location>
        <begin position="317"/>
        <end position="337"/>
    </location>
</feature>
<evidence type="ECO:0000256" key="2">
    <source>
        <dbReference type="ARBA" id="ARBA00004922"/>
    </source>
</evidence>
<dbReference type="PANTHER" id="PTHR12413:SF1">
    <property type="entry name" value="DOLICHYL PYROPHOSPHATE MAN9GLCNAC2 ALPHA-1,3-GLUCOSYLTRANSFERASE"/>
    <property type="match status" value="1"/>
</dbReference>
<dbReference type="PANTHER" id="PTHR12413">
    <property type="entry name" value="DOLICHYL GLYCOSYLTRANSFERASE"/>
    <property type="match status" value="1"/>
</dbReference>
<evidence type="ECO:0000256" key="6">
    <source>
        <dbReference type="ARBA" id="ARBA00022692"/>
    </source>
</evidence>
<reference evidence="12 13" key="1">
    <citation type="journal article" date="2009" name="PLoS Genet.">
        <title>Genomic analysis of the basal lineage fungus Rhizopus oryzae reveals a whole-genome duplication.</title>
        <authorList>
            <person name="Ma L.-J."/>
            <person name="Ibrahim A.S."/>
            <person name="Skory C."/>
            <person name="Grabherr M.G."/>
            <person name="Burger G."/>
            <person name="Butler M."/>
            <person name="Elias M."/>
            <person name="Idnurm A."/>
            <person name="Lang B.F."/>
            <person name="Sone T."/>
            <person name="Abe A."/>
            <person name="Calvo S.E."/>
            <person name="Corrochano L.M."/>
            <person name="Engels R."/>
            <person name="Fu J."/>
            <person name="Hansberg W."/>
            <person name="Kim J.-M."/>
            <person name="Kodira C.D."/>
            <person name="Koehrsen M.J."/>
            <person name="Liu B."/>
            <person name="Miranda-Saavedra D."/>
            <person name="O'Leary S."/>
            <person name="Ortiz-Castellanos L."/>
            <person name="Poulter R."/>
            <person name="Rodriguez-Romero J."/>
            <person name="Ruiz-Herrera J."/>
            <person name="Shen Y.-Q."/>
            <person name="Zeng Q."/>
            <person name="Galagan J."/>
            <person name="Birren B.W."/>
            <person name="Cuomo C.A."/>
            <person name="Wickes B.L."/>
        </authorList>
    </citation>
    <scope>NUCLEOTIDE SEQUENCE [LARGE SCALE GENOMIC DNA]</scope>
    <source>
        <strain evidence="13">RA 99-880 / ATCC MYA-4621 / FGSC 9543 / NRRL 43880</strain>
    </source>
</reference>
<name>I1BYA3_RHIO9</name>
<feature type="transmembrane region" description="Helical" evidence="10">
    <location>
        <begin position="407"/>
        <end position="425"/>
    </location>
</feature>
<dbReference type="Pfam" id="PF03155">
    <property type="entry name" value="Alg6_Alg8"/>
    <property type="match status" value="1"/>
</dbReference>
<dbReference type="eggNOG" id="KOG2575">
    <property type="taxonomic scope" value="Eukaryota"/>
</dbReference>
<comment type="subcellular location">
    <subcellularLocation>
        <location evidence="1 10">Endoplasmic reticulum membrane</location>
        <topology evidence="1 10">Multi-pass membrane protein</topology>
    </subcellularLocation>
</comment>